<dbReference type="CDD" id="cd06261">
    <property type="entry name" value="TM_PBP2"/>
    <property type="match status" value="1"/>
</dbReference>
<keyword evidence="3" id="KW-1003">Cell membrane</keyword>
<evidence type="ECO:0000256" key="6">
    <source>
        <dbReference type="ARBA" id="ARBA00023136"/>
    </source>
</evidence>
<feature type="transmembrane region" description="Helical" evidence="7">
    <location>
        <begin position="168"/>
        <end position="190"/>
    </location>
</feature>
<dbReference type="EMBL" id="LRIE01000083">
    <property type="protein sequence ID" value="KZM33858.1"/>
    <property type="molecule type" value="Genomic_DNA"/>
</dbReference>
<keyword evidence="13" id="KW-1185">Reference proteome</keyword>
<dbReference type="Proteomes" id="UP000093412">
    <property type="component" value="Unassembled WGS sequence"/>
</dbReference>
<evidence type="ECO:0000256" key="8">
    <source>
        <dbReference type="SAM" id="MobiDB-lite"/>
    </source>
</evidence>
<keyword evidence="5 7" id="KW-1133">Transmembrane helix</keyword>
<evidence type="ECO:0000256" key="5">
    <source>
        <dbReference type="ARBA" id="ARBA00022989"/>
    </source>
</evidence>
<reference evidence="10 12" key="1">
    <citation type="submission" date="2016-01" db="EMBL/GenBank/DDBJ databases">
        <title>Genome sequence of Oerskovia enterophila VJag, an agar and cellulose degrading bacterium.</title>
        <authorList>
            <person name="Poehlein A."/>
            <person name="Jag V."/>
            <person name="Bengelsdorf F."/>
            <person name="Duerre P."/>
            <person name="Daniel R."/>
        </authorList>
    </citation>
    <scope>NUCLEOTIDE SEQUENCE [LARGE SCALE GENOMIC DNA]</scope>
    <source>
        <strain evidence="10 12">VJag</strain>
    </source>
</reference>
<feature type="transmembrane region" description="Helical" evidence="7">
    <location>
        <begin position="106"/>
        <end position="128"/>
    </location>
</feature>
<dbReference type="GO" id="GO:0005886">
    <property type="term" value="C:plasma membrane"/>
    <property type="evidence" value="ECO:0007669"/>
    <property type="project" value="UniProtKB-SubCell"/>
</dbReference>
<organism evidence="10 12">
    <name type="scientific">Oerskovia enterophila</name>
    <dbReference type="NCBI Taxonomy" id="43678"/>
    <lineage>
        <taxon>Bacteria</taxon>
        <taxon>Bacillati</taxon>
        <taxon>Actinomycetota</taxon>
        <taxon>Actinomycetes</taxon>
        <taxon>Micrococcales</taxon>
        <taxon>Cellulomonadaceae</taxon>
        <taxon>Oerskovia</taxon>
    </lineage>
</organism>
<evidence type="ECO:0000256" key="1">
    <source>
        <dbReference type="ARBA" id="ARBA00004651"/>
    </source>
</evidence>
<comment type="subcellular location">
    <subcellularLocation>
        <location evidence="1 7">Cell membrane</location>
        <topology evidence="1 7">Multi-pass membrane protein</topology>
    </subcellularLocation>
</comment>
<evidence type="ECO:0000256" key="3">
    <source>
        <dbReference type="ARBA" id="ARBA00022475"/>
    </source>
</evidence>
<dbReference type="PANTHER" id="PTHR43744:SF12">
    <property type="entry name" value="ABC TRANSPORTER PERMEASE PROTEIN MG189-RELATED"/>
    <property type="match status" value="1"/>
</dbReference>
<dbReference type="Gene3D" id="1.10.3720.10">
    <property type="entry name" value="MetI-like"/>
    <property type="match status" value="1"/>
</dbReference>
<evidence type="ECO:0000256" key="4">
    <source>
        <dbReference type="ARBA" id="ARBA00022692"/>
    </source>
</evidence>
<sequence>MTTSRTDRPAASGGTSPAGRGATPGDLPDGAARPGTYPPPEEVSAQAGGSMAVLAEKALLTRREGDAARERKNRRRALDAVADRGAVSTADWRRPSVRFGMGGTHVLLLVLLVVAGLGPMLLLAKFAVTPTQDILRTPMAIFPNGIAWDNLDKAWNEVQVSKYFFNTIWLALGSWAVQMVVATTAGYALSVLRPRYGKAIQAAVLSTMFIPAVVLLVPLYLTILNPPLLGTSLINSFWAVWLPAGASAFNVLLVQRFFDNLPREVFEAARVDGAGPYRLFWSIVLPMSKPILGVVSVFAIIASWKDFLWPLLVLKDPLIQPLSVRLPAIAATTDKGVFLAALAISTIIPVLLFLVFQRTFLQGAGLGGAVKG</sequence>
<keyword evidence="6 7" id="KW-0472">Membrane</keyword>
<feature type="transmembrane region" description="Helical" evidence="7">
    <location>
        <begin position="279"/>
        <end position="304"/>
    </location>
</feature>
<protein>
    <submittedName>
        <fullName evidence="10">L-arabinose transport system permease protein AraQ</fullName>
    </submittedName>
</protein>
<feature type="transmembrane region" description="Helical" evidence="7">
    <location>
        <begin position="202"/>
        <end position="224"/>
    </location>
</feature>
<evidence type="ECO:0000256" key="7">
    <source>
        <dbReference type="RuleBase" id="RU363032"/>
    </source>
</evidence>
<gene>
    <name evidence="10" type="primary">araQ_8</name>
    <name evidence="11" type="synonym">araQ_4</name>
    <name evidence="11" type="ORF">OERS_07040</name>
    <name evidence="10" type="ORF">OJAG_33420</name>
</gene>
<accession>A0A161YDQ3</accession>
<dbReference type="STRING" id="43678.OJAG_33420"/>
<feature type="transmembrane region" description="Helical" evidence="7">
    <location>
        <begin position="336"/>
        <end position="356"/>
    </location>
</feature>
<feature type="domain" description="ABC transmembrane type-1" evidence="9">
    <location>
        <begin position="164"/>
        <end position="356"/>
    </location>
</feature>
<feature type="transmembrane region" description="Helical" evidence="7">
    <location>
        <begin position="236"/>
        <end position="258"/>
    </location>
</feature>
<reference evidence="11 13" key="2">
    <citation type="submission" date="2016-06" db="EMBL/GenBank/DDBJ databases">
        <title>Genome sequence of Oerskovia enterophila DSM 43852.</title>
        <authorList>
            <person name="Poehlein A."/>
            <person name="Jag V."/>
            <person name="Bengelsdorf F.R."/>
            <person name="Daniel R."/>
            <person name="Duerre P."/>
        </authorList>
    </citation>
    <scope>NUCLEOTIDE SEQUENCE [LARGE SCALE GENOMIC DNA]</scope>
    <source>
        <strain evidence="11 13">DSM 43852</strain>
    </source>
</reference>
<dbReference type="InterPro" id="IPR035906">
    <property type="entry name" value="MetI-like_sf"/>
</dbReference>
<keyword evidence="4 7" id="KW-0812">Transmembrane</keyword>
<dbReference type="SUPFAM" id="SSF161098">
    <property type="entry name" value="MetI-like"/>
    <property type="match status" value="1"/>
</dbReference>
<evidence type="ECO:0000313" key="12">
    <source>
        <dbReference type="Proteomes" id="UP000076447"/>
    </source>
</evidence>
<dbReference type="PROSITE" id="PS50928">
    <property type="entry name" value="ABC_TM1"/>
    <property type="match status" value="1"/>
</dbReference>
<comment type="caution">
    <text evidence="10">The sequence shown here is derived from an EMBL/GenBank/DDBJ whole genome shotgun (WGS) entry which is preliminary data.</text>
</comment>
<evidence type="ECO:0000259" key="9">
    <source>
        <dbReference type="PROSITE" id="PS50928"/>
    </source>
</evidence>
<dbReference type="EMBL" id="MAQA01000005">
    <property type="protein sequence ID" value="OCI32520.1"/>
    <property type="molecule type" value="Genomic_DNA"/>
</dbReference>
<keyword evidence="2 7" id="KW-0813">Transport</keyword>
<dbReference type="Proteomes" id="UP000076447">
    <property type="component" value="Unassembled WGS sequence"/>
</dbReference>
<comment type="similarity">
    <text evidence="7">Belongs to the binding-protein-dependent transport system permease family.</text>
</comment>
<dbReference type="GO" id="GO:0055085">
    <property type="term" value="P:transmembrane transport"/>
    <property type="evidence" value="ECO:0007669"/>
    <property type="project" value="InterPro"/>
</dbReference>
<dbReference type="Pfam" id="PF00528">
    <property type="entry name" value="BPD_transp_1"/>
    <property type="match status" value="1"/>
</dbReference>
<evidence type="ECO:0000313" key="13">
    <source>
        <dbReference type="Proteomes" id="UP000093412"/>
    </source>
</evidence>
<dbReference type="InterPro" id="IPR000515">
    <property type="entry name" value="MetI-like"/>
</dbReference>
<evidence type="ECO:0000313" key="10">
    <source>
        <dbReference type="EMBL" id="KZM33858.1"/>
    </source>
</evidence>
<evidence type="ECO:0000313" key="11">
    <source>
        <dbReference type="EMBL" id="OCI32520.1"/>
    </source>
</evidence>
<proteinExistence type="inferred from homology"/>
<dbReference type="PATRIC" id="fig|43678.3.peg.3502"/>
<evidence type="ECO:0000256" key="2">
    <source>
        <dbReference type="ARBA" id="ARBA00022448"/>
    </source>
</evidence>
<name>A0A161YDQ3_9CELL</name>
<dbReference type="PANTHER" id="PTHR43744">
    <property type="entry name" value="ABC TRANSPORTER PERMEASE PROTEIN MG189-RELATED-RELATED"/>
    <property type="match status" value="1"/>
</dbReference>
<dbReference type="AlphaFoldDB" id="A0A161YDQ3"/>
<feature type="region of interest" description="Disordered" evidence="8">
    <location>
        <begin position="1"/>
        <end position="48"/>
    </location>
</feature>